<dbReference type="EMBL" id="LGRN01000652">
    <property type="protein sequence ID" value="OJD10940.1"/>
    <property type="molecule type" value="Genomic_DNA"/>
</dbReference>
<proteinExistence type="predicted"/>
<feature type="compositionally biased region" description="Polar residues" evidence="1">
    <location>
        <begin position="64"/>
        <end position="75"/>
    </location>
</feature>
<dbReference type="AlphaFoldDB" id="A0A1J9Q4U2"/>
<dbReference type="Proteomes" id="UP000182235">
    <property type="component" value="Unassembled WGS sequence"/>
</dbReference>
<accession>A0A1J9Q4U2</accession>
<name>A0A1J9Q4U2_9EURO</name>
<organism evidence="2 3">
    <name type="scientific">Emergomyces pasteurianus Ep9510</name>
    <dbReference type="NCBI Taxonomy" id="1447872"/>
    <lineage>
        <taxon>Eukaryota</taxon>
        <taxon>Fungi</taxon>
        <taxon>Dikarya</taxon>
        <taxon>Ascomycota</taxon>
        <taxon>Pezizomycotina</taxon>
        <taxon>Eurotiomycetes</taxon>
        <taxon>Eurotiomycetidae</taxon>
        <taxon>Onygenales</taxon>
        <taxon>Ajellomycetaceae</taxon>
        <taxon>Emergomyces</taxon>
    </lineage>
</organism>
<feature type="region of interest" description="Disordered" evidence="1">
    <location>
        <begin position="36"/>
        <end position="75"/>
    </location>
</feature>
<sequence length="75" mass="8492">VWMRFQGPTPQGCPQQTTSLRNAWWAQHKDFEKETCKLKESGSISSSPNSNPVPEIHGRRSRSTGRFSNMKVTSV</sequence>
<feature type="compositionally biased region" description="Low complexity" evidence="1">
    <location>
        <begin position="41"/>
        <end position="52"/>
    </location>
</feature>
<dbReference type="VEuPathDB" id="FungiDB:AJ78_08181"/>
<comment type="caution">
    <text evidence="2">The sequence shown here is derived from an EMBL/GenBank/DDBJ whole genome shotgun (WGS) entry which is preliminary data.</text>
</comment>
<keyword evidence="3" id="KW-1185">Reference proteome</keyword>
<evidence type="ECO:0000313" key="2">
    <source>
        <dbReference type="EMBL" id="OJD10940.1"/>
    </source>
</evidence>
<evidence type="ECO:0000313" key="3">
    <source>
        <dbReference type="Proteomes" id="UP000182235"/>
    </source>
</evidence>
<reference evidence="2 3" key="1">
    <citation type="submission" date="2015-07" db="EMBL/GenBank/DDBJ databases">
        <title>Emmonsia species relationships and genome sequence.</title>
        <authorList>
            <consortium name="The Broad Institute Genomics Platform"/>
            <person name="Cuomo C.A."/>
            <person name="Munoz J.F."/>
            <person name="Imamovic A."/>
            <person name="Priest M.E."/>
            <person name="Young S."/>
            <person name="Clay O.K."/>
            <person name="McEwen J.G."/>
        </authorList>
    </citation>
    <scope>NUCLEOTIDE SEQUENCE [LARGE SCALE GENOMIC DNA]</scope>
    <source>
        <strain evidence="2 3">UAMH 9510</strain>
    </source>
</reference>
<gene>
    <name evidence="2" type="ORF">AJ78_08181</name>
</gene>
<protein>
    <submittedName>
        <fullName evidence="2">Uncharacterized protein</fullName>
    </submittedName>
</protein>
<feature type="non-terminal residue" evidence="2">
    <location>
        <position position="1"/>
    </location>
</feature>
<evidence type="ECO:0000256" key="1">
    <source>
        <dbReference type="SAM" id="MobiDB-lite"/>
    </source>
</evidence>